<dbReference type="PANTHER" id="PTHR22811">
    <property type="entry name" value="TRANSMEMBRANE EMP24 DOMAIN-CONTAINING PROTEIN"/>
    <property type="match status" value="1"/>
</dbReference>
<dbReference type="InterPro" id="IPR009038">
    <property type="entry name" value="GOLD_dom"/>
</dbReference>
<evidence type="ECO:0000313" key="11">
    <source>
        <dbReference type="EMBL" id="VTZ69892.1"/>
    </source>
</evidence>
<dbReference type="EMBL" id="LT608178">
    <property type="protein sequence ID" value="SCM25480.1"/>
    <property type="molecule type" value="Genomic_DNA"/>
</dbReference>
<evidence type="ECO:0000313" key="12">
    <source>
        <dbReference type="Proteomes" id="UP000071118"/>
    </source>
</evidence>
<evidence type="ECO:0000256" key="7">
    <source>
        <dbReference type="RuleBase" id="RU003827"/>
    </source>
</evidence>
<feature type="domain" description="GOLD" evidence="9">
    <location>
        <begin position="33"/>
        <end position="118"/>
    </location>
</feature>
<proteinExistence type="inferred from homology"/>
<reference evidence="10 13" key="3">
    <citation type="submission" date="2016-08" db="EMBL/GenBank/DDBJ databases">
        <authorList>
            <consortium name="Pathogen Informatics"/>
        </authorList>
    </citation>
    <scope>NUCLEOTIDE SEQUENCE [LARGE SCALE GENOMIC DNA]</scope>
    <source>
        <strain evidence="10 13">AJ</strain>
        <strain evidence="11">AS</strain>
    </source>
</reference>
<keyword evidence="6 8" id="KW-0472">Membrane</keyword>
<evidence type="ECO:0000256" key="1">
    <source>
        <dbReference type="ARBA" id="ARBA00004479"/>
    </source>
</evidence>
<organism evidence="10 13">
    <name type="scientific">Plasmodium chabaudi chabaudi</name>
    <dbReference type="NCBI Taxonomy" id="31271"/>
    <lineage>
        <taxon>Eukaryota</taxon>
        <taxon>Sar</taxon>
        <taxon>Alveolata</taxon>
        <taxon>Apicomplexa</taxon>
        <taxon>Aconoidasida</taxon>
        <taxon>Haemosporida</taxon>
        <taxon>Plasmodiidae</taxon>
        <taxon>Plasmodium</taxon>
        <taxon>Plasmodium (Vinckeia)</taxon>
    </lineage>
</organism>
<sequence length="210" mass="23917">MKGIILIGYLLLIVCLNYFYVQGAFFYVKEGTEKCFVENVAKNVIIVASYDNYGAKELKCLINVKNKKGHVLYTHDASQMSRGKISYMAKSSGPHYVCILCPSNNWFKDTSVKWKLSIEAGGIDIDLNDAAKKSELSKTISALQSLKKKFSSMKSQQAHQKLIADNMHEHNKNVHKNMIYCYIIEIIILIIITGYSIMHLKNYFKANKLM</sequence>
<dbReference type="RefSeq" id="XP_016654362.1">
    <property type="nucleotide sequence ID" value="XM_016799011.1"/>
</dbReference>
<keyword evidence="4" id="KW-0732">Signal</keyword>
<dbReference type="VEuPathDB" id="PlasmoDB:PCHAS_1242100"/>
<name>A0A077TNE3_PLACU</name>
<gene>
    <name evidence="10" type="ORF">PCHAJ_000346900</name>
    <name evidence="11" type="ORF">PCHAS_1242100</name>
</gene>
<dbReference type="PROSITE" id="PS50866">
    <property type="entry name" value="GOLD"/>
    <property type="match status" value="1"/>
</dbReference>
<accession>A0A077TNE3</accession>
<dbReference type="GeneID" id="3499172"/>
<dbReference type="GO" id="GO:0016020">
    <property type="term" value="C:membrane"/>
    <property type="evidence" value="ECO:0007669"/>
    <property type="project" value="UniProtKB-SubCell"/>
</dbReference>
<dbReference type="KEGG" id="pcb:PCHAS_1242100"/>
<evidence type="ECO:0000313" key="13">
    <source>
        <dbReference type="Proteomes" id="UP000507163"/>
    </source>
</evidence>
<comment type="similarity">
    <text evidence="2 7">Belongs to the EMP24/GP25L family.</text>
</comment>
<dbReference type="EMBL" id="LK022889">
    <property type="protein sequence ID" value="VTZ69892.1"/>
    <property type="molecule type" value="Genomic_DNA"/>
</dbReference>
<keyword evidence="5 8" id="KW-1133">Transmembrane helix</keyword>
<comment type="subcellular location">
    <subcellularLocation>
        <location evidence="1 7">Membrane</location>
        <topology evidence="1 7">Single-pass type I membrane protein</topology>
    </subcellularLocation>
</comment>
<dbReference type="SMART" id="SM01190">
    <property type="entry name" value="EMP24_GP25L"/>
    <property type="match status" value="1"/>
</dbReference>
<dbReference type="InterPro" id="IPR015720">
    <property type="entry name" value="Emp24-like"/>
</dbReference>
<keyword evidence="3 7" id="KW-0812">Transmembrane</keyword>
<dbReference type="Pfam" id="PF01105">
    <property type="entry name" value="EMP24_GP25L"/>
    <property type="match status" value="1"/>
</dbReference>
<evidence type="ECO:0000313" key="10">
    <source>
        <dbReference type="EMBL" id="SCM25480.1"/>
    </source>
</evidence>
<dbReference type="Proteomes" id="UP000507163">
    <property type="component" value="Chromosome 12"/>
</dbReference>
<evidence type="ECO:0000259" key="9">
    <source>
        <dbReference type="PROSITE" id="PS50866"/>
    </source>
</evidence>
<keyword evidence="12" id="KW-1185">Reference proteome</keyword>
<evidence type="ECO:0000256" key="5">
    <source>
        <dbReference type="ARBA" id="ARBA00022989"/>
    </source>
</evidence>
<feature type="transmembrane region" description="Helical" evidence="8">
    <location>
        <begin position="6"/>
        <end position="28"/>
    </location>
</feature>
<dbReference type="OrthoDB" id="3427at2759"/>
<evidence type="ECO:0000256" key="2">
    <source>
        <dbReference type="ARBA" id="ARBA00007104"/>
    </source>
</evidence>
<evidence type="ECO:0000256" key="8">
    <source>
        <dbReference type="SAM" id="Phobius"/>
    </source>
</evidence>
<reference evidence="11" key="2">
    <citation type="submission" date="2014-05" db="EMBL/GenBank/DDBJ databases">
        <authorList>
            <person name="Aslett M.A."/>
            <person name="De Silva N."/>
        </authorList>
    </citation>
    <scope>NUCLEOTIDE SEQUENCE</scope>
    <source>
        <strain evidence="11">AS</strain>
    </source>
</reference>
<feature type="transmembrane region" description="Helical" evidence="8">
    <location>
        <begin position="179"/>
        <end position="200"/>
    </location>
</feature>
<dbReference type="AlphaFoldDB" id="A0A077TNE3"/>
<evidence type="ECO:0000256" key="6">
    <source>
        <dbReference type="ARBA" id="ARBA00023136"/>
    </source>
</evidence>
<evidence type="ECO:0000256" key="3">
    <source>
        <dbReference type="ARBA" id="ARBA00022692"/>
    </source>
</evidence>
<protein>
    <submittedName>
        <fullName evidence="10">Transmembrane emp24 domain-containing protein, putative</fullName>
    </submittedName>
</protein>
<reference evidence="11 12" key="1">
    <citation type="journal article" date="2014" name="BMC Biol.">
        <title>A comprehensive evaluation of rodent malaria parasite genomes and gene expression.</title>
        <authorList>
            <person name="Otto T.D."/>
            <person name="Bohme U."/>
            <person name="Jackson A.P."/>
            <person name="Hunt M."/>
            <person name="Franke-Fayard B."/>
            <person name="Hoeijmakers W.A."/>
            <person name="Religa A.A."/>
            <person name="Robertson L."/>
            <person name="Sanders M."/>
            <person name="Ogun S.A."/>
            <person name="Cunningham D."/>
            <person name="Erhart A."/>
            <person name="Billker O."/>
            <person name="Khan S.M."/>
            <person name="Stunnenberg H.G."/>
            <person name="Langhorne J."/>
            <person name="Holder A.A."/>
            <person name="Waters A.P."/>
            <person name="Newbold C.I."/>
            <person name="Pain A."/>
            <person name="Berriman M."/>
            <person name="Janse C.J."/>
        </authorList>
    </citation>
    <scope>NUCLEOTIDE SEQUENCE [LARGE SCALE GENOMIC DNA]</scope>
    <source>
        <strain evidence="11 12">AS</strain>
    </source>
</reference>
<evidence type="ECO:0000256" key="4">
    <source>
        <dbReference type="ARBA" id="ARBA00022729"/>
    </source>
</evidence>
<dbReference type="Proteomes" id="UP000071118">
    <property type="component" value="Chromosome 12"/>
</dbReference>